<keyword evidence="1" id="KW-1185">Reference proteome</keyword>
<evidence type="ECO:0000313" key="1">
    <source>
        <dbReference type="Proteomes" id="UP000887574"/>
    </source>
</evidence>
<dbReference type="WBParaSite" id="jg18691">
    <property type="protein sequence ID" value="jg18691"/>
    <property type="gene ID" value="jg18691"/>
</dbReference>
<dbReference type="AlphaFoldDB" id="A0A915DEV0"/>
<protein>
    <submittedName>
        <fullName evidence="2">Uncharacterized protein</fullName>
    </submittedName>
</protein>
<evidence type="ECO:0000313" key="2">
    <source>
        <dbReference type="WBParaSite" id="jg18691"/>
    </source>
</evidence>
<name>A0A915DEV0_9BILA</name>
<reference evidence="2" key="1">
    <citation type="submission" date="2022-11" db="UniProtKB">
        <authorList>
            <consortium name="WormBaseParasite"/>
        </authorList>
    </citation>
    <scope>IDENTIFICATION</scope>
</reference>
<organism evidence="1 2">
    <name type="scientific">Ditylenchus dipsaci</name>
    <dbReference type="NCBI Taxonomy" id="166011"/>
    <lineage>
        <taxon>Eukaryota</taxon>
        <taxon>Metazoa</taxon>
        <taxon>Ecdysozoa</taxon>
        <taxon>Nematoda</taxon>
        <taxon>Chromadorea</taxon>
        <taxon>Rhabditida</taxon>
        <taxon>Tylenchina</taxon>
        <taxon>Tylenchomorpha</taxon>
        <taxon>Sphaerularioidea</taxon>
        <taxon>Anguinidae</taxon>
        <taxon>Anguininae</taxon>
        <taxon>Ditylenchus</taxon>
    </lineage>
</organism>
<proteinExistence type="predicted"/>
<sequence length="100" mass="11831">MEPFGQVNLVRSVNSSNRRRSSCSSRRRQCRKQFDEDDYYSSEEEQQSRVLSHQTCRVSPSKFCHFDRLAENNKKAEYDGFLFVKQKLSKPNGAKQFWSL</sequence>
<accession>A0A915DEV0</accession>
<dbReference type="Proteomes" id="UP000887574">
    <property type="component" value="Unplaced"/>
</dbReference>